<comment type="caution">
    <text evidence="2">The sequence shown here is derived from an EMBL/GenBank/DDBJ whole genome shotgun (WGS) entry which is preliminary data.</text>
</comment>
<evidence type="ECO:0000313" key="2">
    <source>
        <dbReference type="EMBL" id="KAG8445276.1"/>
    </source>
</evidence>
<proteinExistence type="predicted"/>
<organism evidence="2 3">
    <name type="scientific">Hymenochirus boettgeri</name>
    <name type="common">Congo dwarf clawed frog</name>
    <dbReference type="NCBI Taxonomy" id="247094"/>
    <lineage>
        <taxon>Eukaryota</taxon>
        <taxon>Metazoa</taxon>
        <taxon>Chordata</taxon>
        <taxon>Craniata</taxon>
        <taxon>Vertebrata</taxon>
        <taxon>Euteleostomi</taxon>
        <taxon>Amphibia</taxon>
        <taxon>Batrachia</taxon>
        <taxon>Anura</taxon>
        <taxon>Pipoidea</taxon>
        <taxon>Pipidae</taxon>
        <taxon>Pipinae</taxon>
        <taxon>Hymenochirus</taxon>
    </lineage>
</organism>
<feature type="chain" id="PRO_5035726208" description="Secreted protein" evidence="1">
    <location>
        <begin position="20"/>
        <end position="80"/>
    </location>
</feature>
<sequence length="80" mass="9416">MYSTIIIINVILILKTALERKKCSKHSSDNILHPTHHLTLLESLRDPTSSFVRMTISWQKRNSFVHIIFYFTLKKVPHNI</sequence>
<keyword evidence="1" id="KW-0732">Signal</keyword>
<evidence type="ECO:0008006" key="4">
    <source>
        <dbReference type="Google" id="ProtNLM"/>
    </source>
</evidence>
<protein>
    <recommendedName>
        <fullName evidence="4">Secreted protein</fullName>
    </recommendedName>
</protein>
<name>A0A8T2JS81_9PIPI</name>
<dbReference type="Proteomes" id="UP000812440">
    <property type="component" value="Chromosome 5"/>
</dbReference>
<keyword evidence="3" id="KW-1185">Reference proteome</keyword>
<gene>
    <name evidence="2" type="ORF">GDO86_010164</name>
</gene>
<reference evidence="2" key="1">
    <citation type="thesis" date="2020" institute="ProQuest LLC" country="789 East Eisenhower Parkway, Ann Arbor, MI, USA">
        <title>Comparative Genomics and Chromosome Evolution.</title>
        <authorList>
            <person name="Mudd A.B."/>
        </authorList>
    </citation>
    <scope>NUCLEOTIDE SEQUENCE</scope>
    <source>
        <strain evidence="2">Female2</strain>
        <tissue evidence="2">Blood</tissue>
    </source>
</reference>
<feature type="signal peptide" evidence="1">
    <location>
        <begin position="1"/>
        <end position="19"/>
    </location>
</feature>
<evidence type="ECO:0000313" key="3">
    <source>
        <dbReference type="Proteomes" id="UP000812440"/>
    </source>
</evidence>
<dbReference type="EMBL" id="JAACNH010000004">
    <property type="protein sequence ID" value="KAG8445276.1"/>
    <property type="molecule type" value="Genomic_DNA"/>
</dbReference>
<evidence type="ECO:0000256" key="1">
    <source>
        <dbReference type="SAM" id="SignalP"/>
    </source>
</evidence>
<accession>A0A8T2JS81</accession>
<dbReference type="AlphaFoldDB" id="A0A8T2JS81"/>